<reference evidence="1 2" key="1">
    <citation type="submission" date="2024-02" db="EMBL/GenBank/DDBJ databases">
        <authorList>
            <person name="Chen Y."/>
            <person name="Shah S."/>
            <person name="Dougan E. K."/>
            <person name="Thang M."/>
            <person name="Chan C."/>
        </authorList>
    </citation>
    <scope>NUCLEOTIDE SEQUENCE [LARGE SCALE GENOMIC DNA]</scope>
</reference>
<sequence>MPDAAESGEAEETPPEVPKSDGADGAPPDGDDAGPDAPDEPHAPPVPEGPEAPKGGDAAPDAPTLEEQLRKEKEALEQELDDSRKAMDDLRRQNESLLSKGPITTSWVLDITVGECEFASAFAYFLEVQLEGHAEKRRTDVSLPAERPVFASSTLLLSADGDLVKEKLRVSAFLNVIDPSNPDAPTAKLLGSGLVSLEELKILENGTGSKRLVRNVSFTRSSENKELTVGRSTLVMQVKALNPEEAKSLKPHTIESALAPSLDRSLWQARPFESRLRVLVHRADALPILAESSHCVFRVAVRLLQPGGHVMHETASRSLKAVPLSGTLGEVWFNQEIIVPLPSASASPGLLVGLALEMVSGTPDGVSTDALLNLQWTPVTMPMLCPVHLYARSSSTAAAYSRPRPGLVVSITREPAHETLDALADGLSHGVEVRVHGVPAGRPLPDAVDDPLLAICPESSIGFDTRSLQIPMVTFFYDQRVELSSFLETHFAATSGLKCFLTPVASGSASSQTPQWNQFVVRCLANPAALRSLALLLFDCSRASTDPDAPLCGRLLGFASLDATALIQSGSDPMSRSFLSDLRLLEAPGASTCLELELRIWPRGGVSSSPQRPSMAPALAPSAPGAAHGSVSVALEQEAKDFRLNHELSVQLSKEFNLRAAALKRAGEEIVALRRQVQVLKNDNKSLRSQIEDEEKLAEAVQHRPPPEGLEHMSAAELAGKLQRTVEKYREEKAKGAELGRRLEDMVKEVNRVNGLERSLDELQQVHLEQNRELQRLQEEGKKLETYRQTAKTQEKVIGKLEKILENSLQEVQKAQKVQVDIERLKTENLKLRERCTGLLTKKRQDSTNDEAQELKVSLAQKDAEISRLQKLASELQAKSASGASDGRFRLQEPREGFQGPVGPSAPAAPAPVAAVSAVSPAADPVPHALSEAEQEQLAHVEAKRFEWEQRCLAAEQRLQMLQQQLTESSKKYGSDISRLEVEIAKKDARIKELEFLMRQPQS</sequence>
<evidence type="ECO:0000313" key="2">
    <source>
        <dbReference type="Proteomes" id="UP001642484"/>
    </source>
</evidence>
<dbReference type="InterPro" id="IPR039889">
    <property type="entry name" value="CCD33"/>
</dbReference>
<evidence type="ECO:0000313" key="1">
    <source>
        <dbReference type="EMBL" id="CAK9017925.1"/>
    </source>
</evidence>
<name>A0ABP0JTX8_9DINO</name>
<dbReference type="EMBL" id="CAXAMN010006546">
    <property type="protein sequence ID" value="CAK9017925.1"/>
    <property type="molecule type" value="Genomic_DNA"/>
</dbReference>
<comment type="caution">
    <text evidence="1">The sequence shown here is derived from an EMBL/GenBank/DDBJ whole genome shotgun (WGS) entry which is preliminary data.</text>
</comment>
<dbReference type="PANTHER" id="PTHR21623">
    <property type="entry name" value="SPERIOLIN-BINDING FACTOR"/>
    <property type="match status" value="1"/>
</dbReference>
<protein>
    <submittedName>
        <fullName evidence="1">Uncharacterized protein</fullName>
    </submittedName>
</protein>
<organism evidence="1 2">
    <name type="scientific">Durusdinium trenchii</name>
    <dbReference type="NCBI Taxonomy" id="1381693"/>
    <lineage>
        <taxon>Eukaryota</taxon>
        <taxon>Sar</taxon>
        <taxon>Alveolata</taxon>
        <taxon>Dinophyceae</taxon>
        <taxon>Suessiales</taxon>
        <taxon>Symbiodiniaceae</taxon>
        <taxon>Durusdinium</taxon>
    </lineage>
</organism>
<proteinExistence type="predicted"/>
<keyword evidence="2" id="KW-1185">Reference proteome</keyword>
<gene>
    <name evidence="1" type="ORF">CCMP2556_LOCUS13057</name>
</gene>
<accession>A0ABP0JTX8</accession>
<dbReference type="PANTHER" id="PTHR21623:SF2">
    <property type="entry name" value="COILED-COIL DOMAIN-CONTAINING PROTEIN 33"/>
    <property type="match status" value="1"/>
</dbReference>
<dbReference type="Proteomes" id="UP001642484">
    <property type="component" value="Unassembled WGS sequence"/>
</dbReference>